<dbReference type="RefSeq" id="WP_054665204.1">
    <property type="nucleotide sequence ID" value="NZ_AYZJ01000003.1"/>
</dbReference>
<dbReference type="GO" id="GO:0016740">
    <property type="term" value="F:transferase activity"/>
    <property type="evidence" value="ECO:0007669"/>
    <property type="project" value="UniProtKB-KW"/>
</dbReference>
<keyword evidence="2" id="KW-1185">Reference proteome</keyword>
<keyword evidence="1" id="KW-0315">Glutamine amidotransferase</keyword>
<dbReference type="Gene3D" id="3.40.50.880">
    <property type="match status" value="1"/>
</dbReference>
<dbReference type="SUPFAM" id="SSF52317">
    <property type="entry name" value="Class I glutamine amidotransferase-like"/>
    <property type="match status" value="1"/>
</dbReference>
<accession>A0A0R2FMZ2</accession>
<dbReference type="STRING" id="1423730.FC75_GL002225"/>
<dbReference type="PANTHER" id="PTHR43235">
    <property type="entry name" value="GLUTAMINE AMIDOTRANSFERASE PB2B2.05-RELATED"/>
    <property type="match status" value="1"/>
</dbReference>
<organism evidence="1 2">
    <name type="scientific">Lacticaseibacillus camelliae DSM 22697 = JCM 13995</name>
    <dbReference type="NCBI Taxonomy" id="1423730"/>
    <lineage>
        <taxon>Bacteria</taxon>
        <taxon>Bacillati</taxon>
        <taxon>Bacillota</taxon>
        <taxon>Bacilli</taxon>
        <taxon>Lactobacillales</taxon>
        <taxon>Lactobacillaceae</taxon>
        <taxon>Lacticaseibacillus</taxon>
    </lineage>
</organism>
<dbReference type="InterPro" id="IPR029062">
    <property type="entry name" value="Class_I_gatase-like"/>
</dbReference>
<dbReference type="InterPro" id="IPR044668">
    <property type="entry name" value="PuuD-like"/>
</dbReference>
<keyword evidence="1" id="KW-0808">Transferase</keyword>
<comment type="caution">
    <text evidence="1">The sequence shown here is derived from an EMBL/GenBank/DDBJ whole genome shotgun (WGS) entry which is preliminary data.</text>
</comment>
<reference evidence="1 2" key="1">
    <citation type="journal article" date="2015" name="Genome Announc.">
        <title>Expanding the biotechnology potential of lactobacilli through comparative genomics of 213 strains and associated genera.</title>
        <authorList>
            <person name="Sun Z."/>
            <person name="Harris H.M."/>
            <person name="McCann A."/>
            <person name="Guo C."/>
            <person name="Argimon S."/>
            <person name="Zhang W."/>
            <person name="Yang X."/>
            <person name="Jeffery I.B."/>
            <person name="Cooney J.C."/>
            <person name="Kagawa T.F."/>
            <person name="Liu W."/>
            <person name="Song Y."/>
            <person name="Salvetti E."/>
            <person name="Wrobel A."/>
            <person name="Rasinkangas P."/>
            <person name="Parkhill J."/>
            <person name="Rea M.C."/>
            <person name="O'Sullivan O."/>
            <person name="Ritari J."/>
            <person name="Douillard F.P."/>
            <person name="Paul Ross R."/>
            <person name="Yang R."/>
            <person name="Briner A.E."/>
            <person name="Felis G.E."/>
            <person name="de Vos W.M."/>
            <person name="Barrangou R."/>
            <person name="Klaenhammer T.R."/>
            <person name="Caufield P.W."/>
            <person name="Cui Y."/>
            <person name="Zhang H."/>
            <person name="O'Toole P.W."/>
        </authorList>
    </citation>
    <scope>NUCLEOTIDE SEQUENCE [LARGE SCALE GENOMIC DNA]</scope>
    <source>
        <strain evidence="1 2">DSM 22697</strain>
    </source>
</reference>
<sequence length="253" mass="26863">MQQYIGIPTDQLAGVSPYINTQSASIVPQAIKEAVIDAGGVPLILPFPARGDQIDALVQADVAAISGLFLPGGPDLDPTLYGQEPELKLGSVILPEDRFELALTQAAIQEGLPVFAICRGMQLLNVACGGDLYQDLGTDDPQAHLRHAQAAPGQYPTHHVRMAEGSRLASLIGPTGYVNSRHHQAVHHVGASLRVSAEAPDGVIEGIESQTGDQLLGVQWHPENLTASQPAQGRLFTDLVARASAFSKTHQRK</sequence>
<dbReference type="GO" id="GO:0005829">
    <property type="term" value="C:cytosol"/>
    <property type="evidence" value="ECO:0007669"/>
    <property type="project" value="TreeGrafter"/>
</dbReference>
<dbReference type="PANTHER" id="PTHR43235:SF1">
    <property type="entry name" value="GLUTAMINE AMIDOTRANSFERASE PB2B2.05-RELATED"/>
    <property type="match status" value="1"/>
</dbReference>
<dbReference type="AlphaFoldDB" id="A0A0R2FMZ2"/>
<dbReference type="Pfam" id="PF07722">
    <property type="entry name" value="Peptidase_C26"/>
    <property type="match status" value="1"/>
</dbReference>
<name>A0A0R2FMZ2_9LACO</name>
<evidence type="ECO:0000313" key="1">
    <source>
        <dbReference type="EMBL" id="KRN25869.1"/>
    </source>
</evidence>
<dbReference type="PROSITE" id="PS51273">
    <property type="entry name" value="GATASE_TYPE_1"/>
    <property type="match status" value="1"/>
</dbReference>
<dbReference type="GO" id="GO:0006598">
    <property type="term" value="P:polyamine catabolic process"/>
    <property type="evidence" value="ECO:0007669"/>
    <property type="project" value="TreeGrafter"/>
</dbReference>
<dbReference type="PATRIC" id="fig|1423730.4.peg.2313"/>
<dbReference type="Proteomes" id="UP000050865">
    <property type="component" value="Unassembled WGS sequence"/>
</dbReference>
<dbReference type="GO" id="GO:0033969">
    <property type="term" value="F:gamma-glutamyl-gamma-aminobutyrate hydrolase activity"/>
    <property type="evidence" value="ECO:0007669"/>
    <property type="project" value="TreeGrafter"/>
</dbReference>
<protein>
    <submittedName>
        <fullName evidence="1">Glutamine amidotransferase</fullName>
    </submittedName>
</protein>
<dbReference type="EMBL" id="AYZJ01000003">
    <property type="protein sequence ID" value="KRN25869.1"/>
    <property type="molecule type" value="Genomic_DNA"/>
</dbReference>
<dbReference type="CDD" id="cd01745">
    <property type="entry name" value="GATase1_2"/>
    <property type="match status" value="1"/>
</dbReference>
<proteinExistence type="predicted"/>
<gene>
    <name evidence="1" type="ORF">FC75_GL002225</name>
</gene>
<evidence type="ECO:0000313" key="2">
    <source>
        <dbReference type="Proteomes" id="UP000050865"/>
    </source>
</evidence>
<dbReference type="OrthoDB" id="9813383at2"/>
<dbReference type="InterPro" id="IPR011697">
    <property type="entry name" value="Peptidase_C26"/>
</dbReference>